<accession>A0A1B0BEN7</accession>
<organism evidence="2 3">
    <name type="scientific">Glossina palpalis gambiensis</name>
    <dbReference type="NCBI Taxonomy" id="67801"/>
    <lineage>
        <taxon>Eukaryota</taxon>
        <taxon>Metazoa</taxon>
        <taxon>Ecdysozoa</taxon>
        <taxon>Arthropoda</taxon>
        <taxon>Hexapoda</taxon>
        <taxon>Insecta</taxon>
        <taxon>Pterygota</taxon>
        <taxon>Neoptera</taxon>
        <taxon>Endopterygota</taxon>
        <taxon>Diptera</taxon>
        <taxon>Brachycera</taxon>
        <taxon>Muscomorpha</taxon>
        <taxon>Hippoboscoidea</taxon>
        <taxon>Glossinidae</taxon>
        <taxon>Glossina</taxon>
    </lineage>
</organism>
<dbReference type="AlphaFoldDB" id="A0A1B0BEN7"/>
<name>A0A1B0BEN7_9MUSC</name>
<keyword evidence="1" id="KW-1133">Transmembrane helix</keyword>
<keyword evidence="1" id="KW-0812">Transmembrane</keyword>
<proteinExistence type="predicted"/>
<evidence type="ECO:0000313" key="3">
    <source>
        <dbReference type="Proteomes" id="UP000092460"/>
    </source>
</evidence>
<protein>
    <submittedName>
        <fullName evidence="2">Uncharacterized protein</fullName>
    </submittedName>
</protein>
<reference evidence="3" key="1">
    <citation type="submission" date="2015-01" db="EMBL/GenBank/DDBJ databases">
        <authorList>
            <person name="Aksoy S."/>
            <person name="Warren W."/>
            <person name="Wilson R.K."/>
        </authorList>
    </citation>
    <scope>NUCLEOTIDE SEQUENCE [LARGE SCALE GENOMIC DNA]</scope>
    <source>
        <strain evidence="3">IAEA</strain>
    </source>
</reference>
<dbReference type="VEuPathDB" id="VectorBase:GPPI027582"/>
<evidence type="ECO:0000313" key="2">
    <source>
        <dbReference type="EnsemblMetazoa" id="GPPI027582-PA"/>
    </source>
</evidence>
<dbReference type="EnsemblMetazoa" id="GPPI027582-RA">
    <property type="protein sequence ID" value="GPPI027582-PA"/>
    <property type="gene ID" value="GPPI027582"/>
</dbReference>
<dbReference type="Proteomes" id="UP000092460">
    <property type="component" value="Unassembled WGS sequence"/>
</dbReference>
<reference evidence="2" key="2">
    <citation type="submission" date="2020-05" db="UniProtKB">
        <authorList>
            <consortium name="EnsemblMetazoa"/>
        </authorList>
    </citation>
    <scope>IDENTIFICATION</scope>
    <source>
        <strain evidence="2">IAEA</strain>
    </source>
</reference>
<keyword evidence="3" id="KW-1185">Reference proteome</keyword>
<keyword evidence="1" id="KW-0472">Membrane</keyword>
<sequence length="150" mass="16582">MVVRLTEFIVLMWQHTNGEPNWKLQCGVWCSHAAVLHSSSIEAVMDSVGMAVVLIVLDSIGLAGLLAVLPRKMVVGDNNMMITVKVKHRIELVVNSIDHALCSIQPALMHSIDSGLHNIRLMLLLEPTALRTRRILLNSAAVLDDSCVYY</sequence>
<feature type="transmembrane region" description="Helical" evidence="1">
    <location>
        <begin position="48"/>
        <end position="69"/>
    </location>
</feature>
<evidence type="ECO:0000256" key="1">
    <source>
        <dbReference type="SAM" id="Phobius"/>
    </source>
</evidence>
<dbReference type="EMBL" id="JXJN01012966">
    <property type="status" value="NOT_ANNOTATED_CDS"/>
    <property type="molecule type" value="Genomic_DNA"/>
</dbReference>